<dbReference type="EMBL" id="QENU01000003">
    <property type="protein sequence ID" value="PVX40532.1"/>
    <property type="molecule type" value="Genomic_DNA"/>
</dbReference>
<accession>A0A2U0TA87</accession>
<proteinExistence type="predicted"/>
<dbReference type="RefSeq" id="WP_065231666.1">
    <property type="nucleotide sequence ID" value="NZ_QENU01000003.1"/>
</dbReference>
<keyword evidence="2" id="KW-1185">Reference proteome</keyword>
<dbReference type="OrthoDB" id="5686234at2"/>
<protein>
    <submittedName>
        <fullName evidence="1">Uncharacterized protein</fullName>
    </submittedName>
</protein>
<reference evidence="1 2" key="1">
    <citation type="submission" date="2018-05" db="EMBL/GenBank/DDBJ databases">
        <title>Genomic Encyclopedia of Type Strains, Phase IV (KMG-IV): sequencing the most valuable type-strain genomes for metagenomic binning, comparative biology and taxonomic classification.</title>
        <authorList>
            <person name="Goeker M."/>
        </authorList>
    </citation>
    <scope>NUCLEOTIDE SEQUENCE [LARGE SCALE GENOMIC DNA]</scope>
    <source>
        <strain evidence="1 2">DSM 22999</strain>
    </source>
</reference>
<name>A0A2U0TA87_9PAST</name>
<evidence type="ECO:0000313" key="2">
    <source>
        <dbReference type="Proteomes" id="UP000245909"/>
    </source>
</evidence>
<gene>
    <name evidence="1" type="ORF">C8D76_103105</name>
</gene>
<comment type="caution">
    <text evidence="1">The sequence shown here is derived from an EMBL/GenBank/DDBJ whole genome shotgun (WGS) entry which is preliminary data.</text>
</comment>
<dbReference type="AlphaFoldDB" id="A0A2U0TA87"/>
<sequence>MKNTVLTPTKTRNLSPEQYLMETKKNKVSNNIERVKFIPPKANSRGYGSFQVTYKMPVLVAR</sequence>
<dbReference type="Proteomes" id="UP000245909">
    <property type="component" value="Unassembled WGS sequence"/>
</dbReference>
<evidence type="ECO:0000313" key="1">
    <source>
        <dbReference type="EMBL" id="PVX40532.1"/>
    </source>
</evidence>
<organism evidence="1 2">
    <name type="scientific">Alitibacter langaaensis DSM 22999</name>
    <dbReference type="NCBI Taxonomy" id="1122935"/>
    <lineage>
        <taxon>Bacteria</taxon>
        <taxon>Pseudomonadati</taxon>
        <taxon>Pseudomonadota</taxon>
        <taxon>Gammaproteobacteria</taxon>
        <taxon>Pasteurellales</taxon>
        <taxon>Pasteurellaceae</taxon>
        <taxon>Alitibacter</taxon>
    </lineage>
</organism>